<dbReference type="Proteomes" id="UP000094969">
    <property type="component" value="Chromosome"/>
</dbReference>
<dbReference type="InterPro" id="IPR050237">
    <property type="entry name" value="ATP-dep_AMP-bd_enzyme"/>
</dbReference>
<proteinExistence type="predicted"/>
<sequence>MNLLDPFLRSAEQHGDRTAIVAGNGDRTSFADLITASSTLASAWRRAGIGRGDRVLIAMPLGPSLYAGLAALWRIGAVAVLPEPALGLAGLRHAARATAPKAYLSAGWFRALRYLVPELWPIRLMLTPDDARVSGEPLEALTPEHPALISFTSGSTGRPKAIQRSHGFLAAQSAVLADLLAPRREDETDLVAFPVFVVANLGLGVTSVLPSWNLRRQDRAEAGLIAEQISLQEVTRALLPPSVCETLARSDAPLRLDAVFTGGGPVFPDLMERLSAKIPEAGIVAVYGSTEAEPIAHLHHRDIGPNDWSAMKSGAGLLAGRPVDTVQLAILDDEIVVTGDHVNKGYLDPADDASTKLKRAGQIWHRTGDAGHLDAEGRLWLGGRLDGRAGQLLPFGIEAASRFWPGVRRSALVEIGGKSQLAVEGDQDKMPVWTRAAALIGDVRVVGMDEIPLDKRHRSKVDYVALRARLQGLAK</sequence>
<keyword evidence="3" id="KW-1185">Reference proteome</keyword>
<dbReference type="PANTHER" id="PTHR43767">
    <property type="entry name" value="LONG-CHAIN-FATTY-ACID--COA LIGASE"/>
    <property type="match status" value="1"/>
</dbReference>
<dbReference type="RefSeq" id="WP_069692604.1">
    <property type="nucleotide sequence ID" value="NZ_CP017147.1"/>
</dbReference>
<dbReference type="OrthoDB" id="9803968at2"/>
<evidence type="ECO:0000259" key="1">
    <source>
        <dbReference type="Pfam" id="PF00501"/>
    </source>
</evidence>
<reference evidence="2 3" key="1">
    <citation type="journal article" date="2015" name="Antonie Van Leeuwenhoek">
        <title>Bosea vaviloviae sp. nov., a new species of slow-growing rhizobia isolated from nodules of the relict species Vavilovia formosa (Stev.) Fed.</title>
        <authorList>
            <person name="Safronova V.I."/>
            <person name="Kuznetsova I.G."/>
            <person name="Sazanova A.L."/>
            <person name="Kimeklis A.K."/>
            <person name="Belimov A.A."/>
            <person name="Andronov E.E."/>
            <person name="Pinaev A.G."/>
            <person name="Chizhevskaya E.P."/>
            <person name="Pukhaev A.R."/>
            <person name="Popov K.P."/>
            <person name="Willems A."/>
            <person name="Tikhonovich I.A."/>
        </authorList>
    </citation>
    <scope>NUCLEOTIDE SEQUENCE [LARGE SCALE GENOMIC DNA]</scope>
    <source>
        <strain evidence="2 3">Vaf18</strain>
    </source>
</reference>
<dbReference type="STRING" id="1526658.BHK69_25825"/>
<dbReference type="InterPro" id="IPR042099">
    <property type="entry name" value="ANL_N_sf"/>
</dbReference>
<dbReference type="EMBL" id="CP017147">
    <property type="protein sequence ID" value="AOO83404.1"/>
    <property type="molecule type" value="Genomic_DNA"/>
</dbReference>
<dbReference type="KEGG" id="bvv:BHK69_25825"/>
<gene>
    <name evidence="2" type="ORF">BHK69_25825</name>
</gene>
<accession>A0A1D7U7S8</accession>
<dbReference type="InterPro" id="IPR020845">
    <property type="entry name" value="AMP-binding_CS"/>
</dbReference>
<dbReference type="InterPro" id="IPR000873">
    <property type="entry name" value="AMP-dep_synth/lig_dom"/>
</dbReference>
<dbReference type="SUPFAM" id="SSF56801">
    <property type="entry name" value="Acetyl-CoA synthetase-like"/>
    <property type="match status" value="1"/>
</dbReference>
<protein>
    <recommendedName>
        <fullName evidence="1">AMP-dependent synthetase/ligase domain-containing protein</fullName>
    </recommendedName>
</protein>
<dbReference type="Pfam" id="PF00501">
    <property type="entry name" value="AMP-binding"/>
    <property type="match status" value="1"/>
</dbReference>
<dbReference type="PROSITE" id="PS00455">
    <property type="entry name" value="AMP_BINDING"/>
    <property type="match status" value="1"/>
</dbReference>
<dbReference type="AlphaFoldDB" id="A0A1D7U7S8"/>
<dbReference type="PANTHER" id="PTHR43767:SF1">
    <property type="entry name" value="NONRIBOSOMAL PEPTIDE SYNTHASE PES1 (EUROFUNG)-RELATED"/>
    <property type="match status" value="1"/>
</dbReference>
<evidence type="ECO:0000313" key="3">
    <source>
        <dbReference type="Proteomes" id="UP000094969"/>
    </source>
</evidence>
<name>A0A1D7U7S8_9HYPH</name>
<dbReference type="Gene3D" id="3.40.50.12780">
    <property type="entry name" value="N-terminal domain of ligase-like"/>
    <property type="match status" value="1"/>
</dbReference>
<feature type="domain" description="AMP-dependent synthetase/ligase" evidence="1">
    <location>
        <begin position="9"/>
        <end position="347"/>
    </location>
</feature>
<organism evidence="2 3">
    <name type="scientific">Bosea vaviloviae</name>
    <dbReference type="NCBI Taxonomy" id="1526658"/>
    <lineage>
        <taxon>Bacteria</taxon>
        <taxon>Pseudomonadati</taxon>
        <taxon>Pseudomonadota</taxon>
        <taxon>Alphaproteobacteria</taxon>
        <taxon>Hyphomicrobiales</taxon>
        <taxon>Boseaceae</taxon>
        <taxon>Bosea</taxon>
    </lineage>
</organism>
<evidence type="ECO:0000313" key="2">
    <source>
        <dbReference type="EMBL" id="AOO83404.1"/>
    </source>
</evidence>